<feature type="transmembrane region" description="Helical" evidence="5">
    <location>
        <begin position="50"/>
        <end position="71"/>
    </location>
</feature>
<evidence type="ECO:0000313" key="7">
    <source>
        <dbReference type="Proteomes" id="UP001308005"/>
    </source>
</evidence>
<evidence type="ECO:0000256" key="3">
    <source>
        <dbReference type="ARBA" id="ARBA00022989"/>
    </source>
</evidence>
<keyword evidence="7" id="KW-1185">Reference proteome</keyword>
<organism evidence="6 7">
    <name type="scientific">Candidatus Thiothrix phosphatis</name>
    <dbReference type="NCBI Taxonomy" id="3112415"/>
    <lineage>
        <taxon>Bacteria</taxon>
        <taxon>Pseudomonadati</taxon>
        <taxon>Pseudomonadota</taxon>
        <taxon>Gammaproteobacteria</taxon>
        <taxon>Thiotrichales</taxon>
        <taxon>Thiotrichaceae</taxon>
        <taxon>Thiothrix</taxon>
    </lineage>
</organism>
<feature type="transmembrane region" description="Helical" evidence="5">
    <location>
        <begin position="119"/>
        <end position="138"/>
    </location>
</feature>
<comment type="subcellular location">
    <subcellularLocation>
        <location evidence="1">Membrane</location>
        <topology evidence="1">Multi-pass membrane protein</topology>
    </subcellularLocation>
</comment>
<evidence type="ECO:0000256" key="5">
    <source>
        <dbReference type="SAM" id="Phobius"/>
    </source>
</evidence>
<proteinExistence type="predicted"/>
<keyword evidence="3 5" id="KW-1133">Transmembrane helix</keyword>
<evidence type="ECO:0000256" key="2">
    <source>
        <dbReference type="ARBA" id="ARBA00022692"/>
    </source>
</evidence>
<keyword evidence="2 5" id="KW-0812">Transmembrane</keyword>
<dbReference type="Proteomes" id="UP001308005">
    <property type="component" value="Unassembled WGS sequence"/>
</dbReference>
<dbReference type="EMBL" id="JAYMYJ010000142">
    <property type="protein sequence ID" value="MEB4592688.1"/>
    <property type="molecule type" value="Genomic_DNA"/>
</dbReference>
<comment type="caution">
    <text evidence="6">The sequence shown here is derived from an EMBL/GenBank/DDBJ whole genome shotgun (WGS) entry which is preliminary data.</text>
</comment>
<dbReference type="InterPro" id="IPR021147">
    <property type="entry name" value="DUF697"/>
</dbReference>
<dbReference type="RefSeq" id="WP_324697120.1">
    <property type="nucleotide sequence ID" value="NZ_JAYMYJ010000142.1"/>
</dbReference>
<sequence length="189" mass="19984">MAEETGDGWQPVAEGSALAEQSEQARLKAGKRAACVAKADSIVKSNVVQAMAMGLIPVPLLDVVALTNIQFKMVDDLVKLYDIRYSKIERAVARSFILGVLPVAGVAGVSSVFKALPGVGSIVGGAGVSVTAGGLTYATGKVFTRHFAAGGTLQDFDMKKARQYFLQEFRRGKQFAKQKINAPQLPAPS</sequence>
<evidence type="ECO:0000313" key="6">
    <source>
        <dbReference type="EMBL" id="MEB4592688.1"/>
    </source>
</evidence>
<evidence type="ECO:0000256" key="4">
    <source>
        <dbReference type="ARBA" id="ARBA00023136"/>
    </source>
</evidence>
<name>A0ABU6D1X6_9GAMM</name>
<reference evidence="7" key="1">
    <citation type="submission" date="2023-07" db="EMBL/GenBank/DDBJ databases">
        <title>The carbon used by Thiothrix.</title>
        <authorList>
            <person name="Chen L."/>
        </authorList>
    </citation>
    <scope>NUCLEOTIDE SEQUENCE [LARGE SCALE GENOMIC DNA]</scope>
</reference>
<feature type="transmembrane region" description="Helical" evidence="5">
    <location>
        <begin position="92"/>
        <end position="113"/>
    </location>
</feature>
<accession>A0ABU6D1X6</accession>
<protein>
    <submittedName>
        <fullName evidence="6">DUF697 domain-containing protein</fullName>
    </submittedName>
</protein>
<keyword evidence="4 5" id="KW-0472">Membrane</keyword>
<dbReference type="Pfam" id="PF05128">
    <property type="entry name" value="DUF697"/>
    <property type="match status" value="1"/>
</dbReference>
<evidence type="ECO:0000256" key="1">
    <source>
        <dbReference type="ARBA" id="ARBA00004141"/>
    </source>
</evidence>
<gene>
    <name evidence="6" type="ORF">VSS37_17020</name>
</gene>